<reference evidence="4" key="1">
    <citation type="journal article" date="2022" name="Proc. Natl. Acad. Sci. U.S.A.">
        <title>Life cycle and functional genomics of the unicellular red alga Galdieria for elucidating algal and plant evolution and industrial use.</title>
        <authorList>
            <person name="Hirooka S."/>
            <person name="Itabashi T."/>
            <person name="Ichinose T.M."/>
            <person name="Onuma R."/>
            <person name="Fujiwara T."/>
            <person name="Yamashita S."/>
            <person name="Jong L.W."/>
            <person name="Tomita R."/>
            <person name="Iwane A.H."/>
            <person name="Miyagishima S.Y."/>
        </authorList>
    </citation>
    <scope>NUCLEOTIDE SEQUENCE</scope>
    <source>
        <strain evidence="4">NBRC 102759</strain>
    </source>
</reference>
<evidence type="ECO:0000259" key="3">
    <source>
        <dbReference type="Pfam" id="PF02441"/>
    </source>
</evidence>
<dbReference type="PANTHER" id="PTHR14359">
    <property type="entry name" value="HOMO-OLIGOMERIC FLAVIN CONTAINING CYS DECARBOXYLASE FAMILY"/>
    <property type="match status" value="1"/>
</dbReference>
<comment type="caution">
    <text evidence="4">The sequence shown here is derived from an EMBL/GenBank/DDBJ whole genome shotgun (WGS) entry which is preliminary data.</text>
</comment>
<dbReference type="AlphaFoldDB" id="A0A9C7PRX9"/>
<gene>
    <name evidence="4" type="ORF">GpartN1_g1112.t1</name>
</gene>
<proteinExistence type="inferred from homology"/>
<evidence type="ECO:0000256" key="2">
    <source>
        <dbReference type="ARBA" id="ARBA00038350"/>
    </source>
</evidence>
<dbReference type="SUPFAM" id="SSF52507">
    <property type="entry name" value="Homo-oligomeric flavin-containing Cys decarboxylases, HFCD"/>
    <property type="match status" value="1"/>
</dbReference>
<sequence>MEGNLGALKHKHILVAATGSVAAIRCPTVINLILKEGAEVWLITTEHSWHFLEREESLPRSQIRIFMDVDEWNNWNKLGDPVLHIELRKWADVFLIVPMDANTLAKAAMGLCDNLVSSVIRAWDSKGKPLLVAPAMNTVMWEQPVTQEQLKMLESRNVIVIPTVLKQLACGDIGYGAMAAPETIVWELKRCLSQE</sequence>
<accession>A0A9C7PRX9</accession>
<keyword evidence="5" id="KW-1185">Reference proteome</keyword>
<evidence type="ECO:0000313" key="5">
    <source>
        <dbReference type="Proteomes" id="UP001061958"/>
    </source>
</evidence>
<dbReference type="InterPro" id="IPR003382">
    <property type="entry name" value="Flavoprotein"/>
</dbReference>
<feature type="domain" description="Flavoprotein" evidence="3">
    <location>
        <begin position="11"/>
        <end position="186"/>
    </location>
</feature>
<dbReference type="Proteomes" id="UP001061958">
    <property type="component" value="Unassembled WGS sequence"/>
</dbReference>
<comment type="similarity">
    <text evidence="2">Belongs to the HFCD (homooligomeric flavin containing Cys decarboxylase) superfamily.</text>
</comment>
<dbReference type="Gene3D" id="3.40.50.1950">
    <property type="entry name" value="Flavin prenyltransferase-like"/>
    <property type="match status" value="1"/>
</dbReference>
<name>A0A9C7PRX9_9RHOD</name>
<dbReference type="OrthoDB" id="1532798at2759"/>
<reference evidence="4" key="2">
    <citation type="submission" date="2022-01" db="EMBL/GenBank/DDBJ databases">
        <authorList>
            <person name="Hirooka S."/>
            <person name="Miyagishima S.Y."/>
        </authorList>
    </citation>
    <scope>NUCLEOTIDE SEQUENCE</scope>
    <source>
        <strain evidence="4">NBRC 102759</strain>
    </source>
</reference>
<protein>
    <recommendedName>
        <fullName evidence="3">Flavoprotein domain-containing protein</fullName>
    </recommendedName>
</protein>
<dbReference type="GO" id="GO:0004633">
    <property type="term" value="F:phosphopantothenoylcysteine decarboxylase activity"/>
    <property type="evidence" value="ECO:0007669"/>
    <property type="project" value="TreeGrafter"/>
</dbReference>
<evidence type="ECO:0000313" key="4">
    <source>
        <dbReference type="EMBL" id="GJQ09321.1"/>
    </source>
</evidence>
<dbReference type="InterPro" id="IPR036551">
    <property type="entry name" value="Flavin_trans-like"/>
</dbReference>
<dbReference type="GO" id="GO:0015937">
    <property type="term" value="P:coenzyme A biosynthetic process"/>
    <property type="evidence" value="ECO:0007669"/>
    <property type="project" value="UniProtKB-KW"/>
</dbReference>
<dbReference type="GO" id="GO:0010181">
    <property type="term" value="F:FMN binding"/>
    <property type="evidence" value="ECO:0007669"/>
    <property type="project" value="TreeGrafter"/>
</dbReference>
<evidence type="ECO:0000256" key="1">
    <source>
        <dbReference type="ARBA" id="ARBA00022993"/>
    </source>
</evidence>
<organism evidence="4 5">
    <name type="scientific">Galdieria partita</name>
    <dbReference type="NCBI Taxonomy" id="83374"/>
    <lineage>
        <taxon>Eukaryota</taxon>
        <taxon>Rhodophyta</taxon>
        <taxon>Bangiophyceae</taxon>
        <taxon>Galdieriales</taxon>
        <taxon>Galdieriaceae</taxon>
        <taxon>Galdieria</taxon>
    </lineage>
</organism>
<dbReference type="GO" id="GO:0071513">
    <property type="term" value="C:phosphopantothenoylcysteine decarboxylase complex"/>
    <property type="evidence" value="ECO:0007669"/>
    <property type="project" value="TreeGrafter"/>
</dbReference>
<dbReference type="Pfam" id="PF02441">
    <property type="entry name" value="Flavoprotein"/>
    <property type="match status" value="1"/>
</dbReference>
<dbReference type="EMBL" id="BQMJ01000008">
    <property type="protein sequence ID" value="GJQ09321.1"/>
    <property type="molecule type" value="Genomic_DNA"/>
</dbReference>
<keyword evidence="1" id="KW-0173">Coenzyme A biosynthesis</keyword>
<dbReference type="PANTHER" id="PTHR14359:SF6">
    <property type="entry name" value="PHOSPHOPANTOTHENOYLCYSTEINE DECARBOXYLASE"/>
    <property type="match status" value="1"/>
</dbReference>